<keyword evidence="2" id="KW-0238">DNA-binding</keyword>
<proteinExistence type="predicted"/>
<keyword evidence="7" id="KW-1185">Reference proteome</keyword>
<dbReference type="InterPro" id="IPR046335">
    <property type="entry name" value="LacI/GalR-like_sensor"/>
</dbReference>
<evidence type="ECO:0000256" key="3">
    <source>
        <dbReference type="ARBA" id="ARBA00023163"/>
    </source>
</evidence>
<dbReference type="Gene3D" id="1.10.260.40">
    <property type="entry name" value="lambda repressor-like DNA-binding domains"/>
    <property type="match status" value="1"/>
</dbReference>
<sequence>MKTKRATAKDVAELVGCSVSAVSLVVSGRTEGRINNDLRDRIEAAVQELDYRPNQSARTLATRSPSNIAFVCPDIRNPFFGEVFHGLSASVAAQYRVQLRVPSSGLDFGIDVVRDAQSENIAGLILAAPSSGVMELFRSTCPTVLLEAPDQTLGLPCVDLNLESAAKGLAQHLLAMGHRRVGYLSYQPKKGTFVVRRHHLEVAMQEGGAHLLDAIASAGELTIEEGEARFFESWKHWKENGVTAVVAADDILAYGAIRAAKKAGLHIPGQLSVAGFNDIPFSALIAPPLTSVDFRAYELGQAAGAAMINTINGRATNLTVVETELHLRASTGAATPLKGPKRRASGTSSAPAV</sequence>
<reference evidence="7" key="1">
    <citation type="submission" date="2017-04" db="EMBL/GenBank/DDBJ databases">
        <authorList>
            <person name="Varghese N."/>
            <person name="Submissions S."/>
        </authorList>
    </citation>
    <scope>NUCLEOTIDE SEQUENCE [LARGE SCALE GENOMIC DNA]</scope>
    <source>
        <strain evidence="7">LMG 29540</strain>
    </source>
</reference>
<dbReference type="InterPro" id="IPR028082">
    <property type="entry name" value="Peripla_BP_I"/>
</dbReference>
<dbReference type="PANTHER" id="PTHR30146">
    <property type="entry name" value="LACI-RELATED TRANSCRIPTIONAL REPRESSOR"/>
    <property type="match status" value="1"/>
</dbReference>
<dbReference type="EMBL" id="FXAT01000013">
    <property type="protein sequence ID" value="SMG59554.1"/>
    <property type="molecule type" value="Genomic_DNA"/>
</dbReference>
<dbReference type="CDD" id="cd06267">
    <property type="entry name" value="PBP1_LacI_sugar_binding-like"/>
    <property type="match status" value="1"/>
</dbReference>
<feature type="domain" description="HTH lacI-type" evidence="5">
    <location>
        <begin position="6"/>
        <end position="62"/>
    </location>
</feature>
<dbReference type="PROSITE" id="PS50932">
    <property type="entry name" value="HTH_LACI_2"/>
    <property type="match status" value="1"/>
</dbReference>
<organism evidence="6 7">
    <name type="scientific">Paraburkholderia susongensis</name>
    <dbReference type="NCBI Taxonomy" id="1515439"/>
    <lineage>
        <taxon>Bacteria</taxon>
        <taxon>Pseudomonadati</taxon>
        <taxon>Pseudomonadota</taxon>
        <taxon>Betaproteobacteria</taxon>
        <taxon>Burkholderiales</taxon>
        <taxon>Burkholderiaceae</taxon>
        <taxon>Paraburkholderia</taxon>
    </lineage>
</organism>
<dbReference type="STRING" id="1515439.SAMN06265784_113116"/>
<evidence type="ECO:0000313" key="7">
    <source>
        <dbReference type="Proteomes" id="UP000193228"/>
    </source>
</evidence>
<dbReference type="RefSeq" id="WP_085488889.1">
    <property type="nucleotide sequence ID" value="NZ_FXAT01000013.1"/>
</dbReference>
<accession>A0A1X7M1C6</accession>
<keyword evidence="3" id="KW-0804">Transcription</keyword>
<dbReference type="Pfam" id="PF00356">
    <property type="entry name" value="LacI"/>
    <property type="match status" value="1"/>
</dbReference>
<dbReference type="InterPro" id="IPR000843">
    <property type="entry name" value="HTH_LacI"/>
</dbReference>
<evidence type="ECO:0000313" key="6">
    <source>
        <dbReference type="EMBL" id="SMG59554.1"/>
    </source>
</evidence>
<dbReference type="OrthoDB" id="8770688at2"/>
<dbReference type="Proteomes" id="UP000193228">
    <property type="component" value="Unassembled WGS sequence"/>
</dbReference>
<evidence type="ECO:0000259" key="5">
    <source>
        <dbReference type="PROSITE" id="PS50932"/>
    </source>
</evidence>
<evidence type="ECO:0000256" key="2">
    <source>
        <dbReference type="ARBA" id="ARBA00023125"/>
    </source>
</evidence>
<keyword evidence="1" id="KW-0805">Transcription regulation</keyword>
<dbReference type="PANTHER" id="PTHR30146:SF138">
    <property type="entry name" value="TRANSCRIPTIONAL REGULATORY PROTEIN"/>
    <property type="match status" value="1"/>
</dbReference>
<dbReference type="SUPFAM" id="SSF47413">
    <property type="entry name" value="lambda repressor-like DNA-binding domains"/>
    <property type="match status" value="1"/>
</dbReference>
<name>A0A1X7M1C6_9BURK</name>
<dbReference type="SMART" id="SM00354">
    <property type="entry name" value="HTH_LACI"/>
    <property type="match status" value="1"/>
</dbReference>
<evidence type="ECO:0000256" key="1">
    <source>
        <dbReference type="ARBA" id="ARBA00023015"/>
    </source>
</evidence>
<dbReference type="GO" id="GO:0003700">
    <property type="term" value="F:DNA-binding transcription factor activity"/>
    <property type="evidence" value="ECO:0007669"/>
    <property type="project" value="TreeGrafter"/>
</dbReference>
<dbReference type="SUPFAM" id="SSF53822">
    <property type="entry name" value="Periplasmic binding protein-like I"/>
    <property type="match status" value="1"/>
</dbReference>
<dbReference type="Gene3D" id="3.40.50.2300">
    <property type="match status" value="2"/>
</dbReference>
<protein>
    <submittedName>
        <fullName evidence="6">Transcriptional regulator, LacI family</fullName>
    </submittedName>
</protein>
<feature type="region of interest" description="Disordered" evidence="4">
    <location>
        <begin position="331"/>
        <end position="353"/>
    </location>
</feature>
<dbReference type="GO" id="GO:0000976">
    <property type="term" value="F:transcription cis-regulatory region binding"/>
    <property type="evidence" value="ECO:0007669"/>
    <property type="project" value="TreeGrafter"/>
</dbReference>
<gene>
    <name evidence="6" type="ORF">SAMN06265784_113116</name>
</gene>
<evidence type="ECO:0000256" key="4">
    <source>
        <dbReference type="SAM" id="MobiDB-lite"/>
    </source>
</evidence>
<dbReference type="Pfam" id="PF13377">
    <property type="entry name" value="Peripla_BP_3"/>
    <property type="match status" value="1"/>
</dbReference>
<dbReference type="AlphaFoldDB" id="A0A1X7M1C6"/>
<dbReference type="InterPro" id="IPR010982">
    <property type="entry name" value="Lambda_DNA-bd_dom_sf"/>
</dbReference>